<organism evidence="1 2">
    <name type="scientific">Leptospira stimsonii</name>
    <dbReference type="NCBI Taxonomy" id="2202203"/>
    <lineage>
        <taxon>Bacteria</taxon>
        <taxon>Pseudomonadati</taxon>
        <taxon>Spirochaetota</taxon>
        <taxon>Spirochaetia</taxon>
        <taxon>Leptospirales</taxon>
        <taxon>Leptospiraceae</taxon>
        <taxon>Leptospira</taxon>
    </lineage>
</organism>
<protein>
    <submittedName>
        <fullName evidence="1">Uncharacterized protein</fullName>
    </submittedName>
</protein>
<dbReference type="AlphaFoldDB" id="A0A8B3CWU7"/>
<proteinExistence type="predicted"/>
<sequence>MDAFPNFFSKRKVIVTCEVTNRSPPHEPIESRLTFVNGVGLCKWKSERNHWSATEFTVRIGEPSEFLKRKTNI</sequence>
<accession>A0A8B3CWU7</accession>
<name>A0A8B3CWU7_9LEPT</name>
<dbReference type="Proteomes" id="UP000266669">
    <property type="component" value="Unassembled WGS sequence"/>
</dbReference>
<reference evidence="2" key="1">
    <citation type="submission" date="2018-05" db="EMBL/GenBank/DDBJ databases">
        <title>Leptospira yasudae sp. nov. and Leptospira stimsonii sp. nov., two pathogenic species of the genus Leptospira isolated from environmental sources.</title>
        <authorList>
            <person name="Casanovas-Massana A."/>
            <person name="Hamond C."/>
            <person name="Santos L.A."/>
            <person name="Hacker K.P."/>
            <person name="Balassiano I."/>
            <person name="Medeiros M.A."/>
            <person name="Reis M.G."/>
            <person name="Ko A.I."/>
            <person name="Wunder E.A."/>
        </authorList>
    </citation>
    <scope>NUCLEOTIDE SEQUENCE [LARGE SCALE GENOMIC DNA]</scope>
    <source>
        <strain evidence="2">AMB6-RJ</strain>
    </source>
</reference>
<evidence type="ECO:0000313" key="2">
    <source>
        <dbReference type="Proteomes" id="UP000266669"/>
    </source>
</evidence>
<evidence type="ECO:0000313" key="1">
    <source>
        <dbReference type="EMBL" id="RHX88390.1"/>
    </source>
</evidence>
<gene>
    <name evidence="1" type="ORF">DLM78_05465</name>
</gene>
<comment type="caution">
    <text evidence="1">The sequence shown here is derived from an EMBL/GenBank/DDBJ whole genome shotgun (WGS) entry which is preliminary data.</text>
</comment>
<dbReference type="EMBL" id="QHCS01000001">
    <property type="protein sequence ID" value="RHX88390.1"/>
    <property type="molecule type" value="Genomic_DNA"/>
</dbReference>